<evidence type="ECO:0000313" key="7">
    <source>
        <dbReference type="Proteomes" id="UP000682739"/>
    </source>
</evidence>
<evidence type="ECO:0000256" key="3">
    <source>
        <dbReference type="ARBA" id="ARBA00031983"/>
    </source>
</evidence>
<dbReference type="InterPro" id="IPR027820">
    <property type="entry name" value="PpnN_N"/>
</dbReference>
<dbReference type="GO" id="GO:0008714">
    <property type="term" value="F:AMP nucleosidase activity"/>
    <property type="evidence" value="ECO:0007669"/>
    <property type="project" value="UniProtKB-EC"/>
</dbReference>
<dbReference type="InterPro" id="IPR052341">
    <property type="entry name" value="LOG_family_nucleotidases"/>
</dbReference>
<dbReference type="NCBIfam" id="NF038390">
    <property type="entry name" value="Nsidase_PpnN"/>
    <property type="match status" value="1"/>
</dbReference>
<evidence type="ECO:0000313" key="6">
    <source>
        <dbReference type="EMBL" id="QTH64220.1"/>
    </source>
</evidence>
<dbReference type="EC" id="3.2.2.4" evidence="2"/>
<reference evidence="6" key="1">
    <citation type="submission" date="2021-03" db="EMBL/GenBank/DDBJ databases">
        <title>Description of Psychrosphaera ytuae sp. nov. isolated from deep sea sediment of South China Sea.</title>
        <authorList>
            <person name="Zhang J."/>
            <person name="Xu X.-D."/>
        </authorList>
    </citation>
    <scope>NUCLEOTIDE SEQUENCE</scope>
    <source>
        <strain evidence="6">MTZ26</strain>
    </source>
</reference>
<dbReference type="SUPFAM" id="SSF102405">
    <property type="entry name" value="MCP/YpsA-like"/>
    <property type="match status" value="1"/>
</dbReference>
<keyword evidence="7" id="KW-1185">Reference proteome</keyword>
<evidence type="ECO:0000259" key="5">
    <source>
        <dbReference type="Pfam" id="PF14793"/>
    </source>
</evidence>
<dbReference type="RefSeq" id="WP_208832275.1">
    <property type="nucleotide sequence ID" value="NZ_CP072110.1"/>
</dbReference>
<protein>
    <recommendedName>
        <fullName evidence="3">AMP nucleosidase</fullName>
        <ecNumber evidence="2">3.2.2.4</ecNumber>
    </recommendedName>
    <alternativeName>
        <fullName evidence="3">AMP nucleosidase</fullName>
    </alternativeName>
</protein>
<dbReference type="Pfam" id="PF11892">
    <property type="entry name" value="PpnN_C"/>
    <property type="match status" value="1"/>
</dbReference>
<sequence>MRIELNPLNGMNVLSQVEVKRLEKSSNSNLYHLFRNCALAVLNVGSTTDVSSDVYEAYKDFDIHLIPRERGIKIELINPPKSAFVDGKIIIGIQEHLQAVIRDILFNADRFEEKLVKDISPAAHITNNVFDMLRNANVIHPIDSPNLVVCWGGHSINEVEYDYTKEVGYQLGLRGLNICTGCGPGAMKGPMKGATLAHSKQRIKNGRYLGLTEPSIIAAEAPNPIVNELVILPDIEKRLEAFVRVAHSIIIFPGGAGTAEELLYILGIMLDPANKSQVLPIILTGPSESIAYFEEIAEFVESILGKEARDLLTIIPDDPEKVAKLVKENMIPVRDYRRNIGDAYQYNWTLKIPELFQQSFNPSHENMANLDLHLDQPSQTLAANLRRAFSGIVAGNIKDEGIKSVQKHGKFQLSGDPELMRKMDSLLMAFIKQGRMKLPGSVYEPCYEIKT</sequence>
<gene>
    <name evidence="6" type="ORF">J1N51_01680</name>
</gene>
<dbReference type="Proteomes" id="UP000682739">
    <property type="component" value="Chromosome"/>
</dbReference>
<dbReference type="Pfam" id="PF03641">
    <property type="entry name" value="Lysine_decarbox"/>
    <property type="match status" value="1"/>
</dbReference>
<dbReference type="InterPro" id="IPR037153">
    <property type="entry name" value="PpnN-like_sf"/>
</dbReference>
<dbReference type="Gene3D" id="3.30.1850.10">
    <property type="entry name" value="MoCo carrier protein-like"/>
    <property type="match status" value="1"/>
</dbReference>
<evidence type="ECO:0000256" key="2">
    <source>
        <dbReference type="ARBA" id="ARBA00011985"/>
    </source>
</evidence>
<name>A0A975DBQ5_9GAMM</name>
<feature type="domain" description="Pyrimidine/purine nucleotide 5'-monophosphate nucleosidase C-terminal" evidence="4">
    <location>
        <begin position="332"/>
        <end position="449"/>
    </location>
</feature>
<evidence type="ECO:0000256" key="1">
    <source>
        <dbReference type="ARBA" id="ARBA00000274"/>
    </source>
</evidence>
<comment type="catalytic activity">
    <reaction evidence="1">
        <text>AMP + H2O = D-ribose 5-phosphate + adenine</text>
        <dbReference type="Rhea" id="RHEA:20129"/>
        <dbReference type="ChEBI" id="CHEBI:15377"/>
        <dbReference type="ChEBI" id="CHEBI:16708"/>
        <dbReference type="ChEBI" id="CHEBI:78346"/>
        <dbReference type="ChEBI" id="CHEBI:456215"/>
        <dbReference type="EC" id="3.2.2.4"/>
    </reaction>
</comment>
<dbReference type="AlphaFoldDB" id="A0A975DBQ5"/>
<accession>A0A975DBQ5</accession>
<dbReference type="Pfam" id="PF14793">
    <property type="entry name" value="DUF4478"/>
    <property type="match status" value="1"/>
</dbReference>
<dbReference type="PANTHER" id="PTHR43393:SF1">
    <property type="entry name" value="PYRIMIDINE_PURINE NUCLEOTIDE 5'-MONOPHOSPHATE NUCLEOSIDASE"/>
    <property type="match status" value="1"/>
</dbReference>
<feature type="domain" description="Pyrimidine/purine nucleotide 5'-monophosphate nucleosidase N-terminal" evidence="5">
    <location>
        <begin position="4"/>
        <end position="109"/>
    </location>
</feature>
<organism evidence="6 7">
    <name type="scientific">Psychrosphaera ytuae</name>
    <dbReference type="NCBI Taxonomy" id="2820710"/>
    <lineage>
        <taxon>Bacteria</taxon>
        <taxon>Pseudomonadati</taxon>
        <taxon>Pseudomonadota</taxon>
        <taxon>Gammaproteobacteria</taxon>
        <taxon>Alteromonadales</taxon>
        <taxon>Pseudoalteromonadaceae</taxon>
        <taxon>Psychrosphaera</taxon>
    </lineage>
</organism>
<dbReference type="EMBL" id="CP072110">
    <property type="protein sequence ID" value="QTH64220.1"/>
    <property type="molecule type" value="Genomic_DNA"/>
</dbReference>
<dbReference type="InterPro" id="IPR049788">
    <property type="entry name" value="PpnN"/>
</dbReference>
<dbReference type="PANTHER" id="PTHR43393">
    <property type="entry name" value="CYTOKININ RIBOSIDE 5'-MONOPHOSPHATE PHOSPHORIBOHYDROLASE"/>
    <property type="match status" value="1"/>
</dbReference>
<dbReference type="KEGG" id="psym:J1N51_01680"/>
<proteinExistence type="predicted"/>
<dbReference type="Gene3D" id="3.40.50.450">
    <property type="match status" value="1"/>
</dbReference>
<evidence type="ECO:0000259" key="4">
    <source>
        <dbReference type="Pfam" id="PF11892"/>
    </source>
</evidence>
<dbReference type="InterPro" id="IPR021826">
    <property type="entry name" value="PpnN_C"/>
</dbReference>
<dbReference type="InterPro" id="IPR031100">
    <property type="entry name" value="LOG_fam"/>
</dbReference>
<dbReference type="GO" id="GO:0005829">
    <property type="term" value="C:cytosol"/>
    <property type="evidence" value="ECO:0007669"/>
    <property type="project" value="TreeGrafter"/>
</dbReference>